<dbReference type="Gene3D" id="3.40.30.10">
    <property type="entry name" value="Glutaredoxin"/>
    <property type="match status" value="1"/>
</dbReference>
<evidence type="ECO:0000256" key="3">
    <source>
        <dbReference type="ARBA" id="ARBA00022723"/>
    </source>
</evidence>
<dbReference type="PANTHER" id="PTHR10371:SF3">
    <property type="entry name" value="NADH DEHYDROGENASE [UBIQUINONE] FLAVOPROTEIN 2, MITOCHONDRIAL"/>
    <property type="match status" value="1"/>
</dbReference>
<gene>
    <name evidence="7" type="ORF">MNBD_DELTA02-363</name>
</gene>
<evidence type="ECO:0000256" key="4">
    <source>
        <dbReference type="ARBA" id="ARBA00023004"/>
    </source>
</evidence>
<accession>A0A3B0UUE8</accession>
<evidence type="ECO:0000256" key="1">
    <source>
        <dbReference type="ARBA" id="ARBA00010643"/>
    </source>
</evidence>
<name>A0A3B0UUE8_9ZZZZ</name>
<keyword evidence="7" id="KW-0560">Oxidoreductase</keyword>
<dbReference type="GO" id="GO:0051537">
    <property type="term" value="F:2 iron, 2 sulfur cluster binding"/>
    <property type="evidence" value="ECO:0007669"/>
    <property type="project" value="UniProtKB-KW"/>
</dbReference>
<dbReference type="PANTHER" id="PTHR10371">
    <property type="entry name" value="NADH DEHYDROGENASE UBIQUINONE FLAVOPROTEIN 2, MITOCHONDRIAL"/>
    <property type="match status" value="1"/>
</dbReference>
<dbReference type="PIRSF" id="PIRSF000216">
    <property type="entry name" value="NADH_DH_24kDa"/>
    <property type="match status" value="1"/>
</dbReference>
<dbReference type="InterPro" id="IPR036249">
    <property type="entry name" value="Thioredoxin-like_sf"/>
</dbReference>
<evidence type="ECO:0000256" key="5">
    <source>
        <dbReference type="ARBA" id="ARBA00023014"/>
    </source>
</evidence>
<comment type="cofactor">
    <cofactor evidence="6">
        <name>[2Fe-2S] cluster</name>
        <dbReference type="ChEBI" id="CHEBI:190135"/>
    </cofactor>
</comment>
<reference evidence="7" key="1">
    <citation type="submission" date="2018-06" db="EMBL/GenBank/DDBJ databases">
        <authorList>
            <person name="Zhirakovskaya E."/>
        </authorList>
    </citation>
    <scope>NUCLEOTIDE SEQUENCE</scope>
</reference>
<dbReference type="EMBL" id="UOEZ01000006">
    <property type="protein sequence ID" value="VAW34668.1"/>
    <property type="molecule type" value="Genomic_DNA"/>
</dbReference>
<keyword evidence="3" id="KW-0479">Metal-binding</keyword>
<evidence type="ECO:0000313" key="7">
    <source>
        <dbReference type="EMBL" id="VAW34668.1"/>
    </source>
</evidence>
<proteinExistence type="inferred from homology"/>
<sequence>MLSDCAKKKIKEIYGNYADRHSVSMTAMQIVQREFGYLSKEDLIEIAEMLDIKPIELDEVGGFYTMYNVERPVGRYHVQVCENLPCALLGAEHIITVIEKHLKIKVGETTPDKKYTLSRVQCLGSCGTAPMMQVNETYYEDLTEKNVIEILDGFK</sequence>
<dbReference type="InterPro" id="IPR042128">
    <property type="entry name" value="NuoE_dom"/>
</dbReference>
<dbReference type="GO" id="GO:0046872">
    <property type="term" value="F:metal ion binding"/>
    <property type="evidence" value="ECO:0007669"/>
    <property type="project" value="UniProtKB-KW"/>
</dbReference>
<keyword evidence="4" id="KW-0408">Iron</keyword>
<evidence type="ECO:0000256" key="6">
    <source>
        <dbReference type="ARBA" id="ARBA00034078"/>
    </source>
</evidence>
<keyword evidence="2" id="KW-0001">2Fe-2S</keyword>
<dbReference type="SUPFAM" id="SSF52833">
    <property type="entry name" value="Thioredoxin-like"/>
    <property type="match status" value="1"/>
</dbReference>
<organism evidence="7">
    <name type="scientific">hydrothermal vent metagenome</name>
    <dbReference type="NCBI Taxonomy" id="652676"/>
    <lineage>
        <taxon>unclassified sequences</taxon>
        <taxon>metagenomes</taxon>
        <taxon>ecological metagenomes</taxon>
    </lineage>
</organism>
<keyword evidence="5" id="KW-0411">Iron-sulfur</keyword>
<dbReference type="FunFam" id="3.40.30.10:FF:000022">
    <property type="entry name" value="NADH dehydrogenase flavoprotein 2, mitochondrial"/>
    <property type="match status" value="1"/>
</dbReference>
<dbReference type="AlphaFoldDB" id="A0A3B0UUE8"/>
<dbReference type="InterPro" id="IPR002023">
    <property type="entry name" value="NuoE-like"/>
</dbReference>
<dbReference type="Gene3D" id="1.10.10.1590">
    <property type="entry name" value="NADH-quinone oxidoreductase subunit E"/>
    <property type="match status" value="1"/>
</dbReference>
<dbReference type="Pfam" id="PF01257">
    <property type="entry name" value="2Fe-2S_thioredx"/>
    <property type="match status" value="1"/>
</dbReference>
<dbReference type="NCBIfam" id="NF005722">
    <property type="entry name" value="PRK07539.1-2"/>
    <property type="match status" value="1"/>
</dbReference>
<dbReference type="GO" id="GO:0003954">
    <property type="term" value="F:NADH dehydrogenase activity"/>
    <property type="evidence" value="ECO:0007669"/>
    <property type="project" value="TreeGrafter"/>
</dbReference>
<dbReference type="InterPro" id="IPR041921">
    <property type="entry name" value="NuoE_N"/>
</dbReference>
<dbReference type="CDD" id="cd03064">
    <property type="entry name" value="TRX_Fd_NuoE"/>
    <property type="match status" value="1"/>
</dbReference>
<keyword evidence="7" id="KW-0830">Ubiquinone</keyword>
<evidence type="ECO:0000256" key="2">
    <source>
        <dbReference type="ARBA" id="ARBA00022714"/>
    </source>
</evidence>
<protein>
    <submittedName>
        <fullName evidence="7">NADH-ubiquinone oxidoreductase chain E</fullName>
        <ecNumber evidence="7">1.6.5.3</ecNumber>
    </submittedName>
</protein>
<dbReference type="NCBIfam" id="TIGR01958">
    <property type="entry name" value="nuoE_fam"/>
    <property type="match status" value="1"/>
</dbReference>
<comment type="similarity">
    <text evidence="1">Belongs to the complex I 24 kDa subunit family.</text>
</comment>
<dbReference type="EC" id="1.6.5.3" evidence="7"/>